<accession>A0A6J4L2F9</accession>
<dbReference type="AlphaFoldDB" id="A0A6J4L2F9"/>
<feature type="non-terminal residue" evidence="2">
    <location>
        <position position="47"/>
    </location>
</feature>
<feature type="compositionally biased region" description="Low complexity" evidence="1">
    <location>
        <begin position="1"/>
        <end position="31"/>
    </location>
</feature>
<feature type="compositionally biased region" description="Basic and acidic residues" evidence="1">
    <location>
        <begin position="37"/>
        <end position="47"/>
    </location>
</feature>
<evidence type="ECO:0000256" key="1">
    <source>
        <dbReference type="SAM" id="MobiDB-lite"/>
    </source>
</evidence>
<protein>
    <submittedName>
        <fullName evidence="2">Uncharacterized protein</fullName>
    </submittedName>
</protein>
<evidence type="ECO:0000313" key="2">
    <source>
        <dbReference type="EMBL" id="CAA9317548.1"/>
    </source>
</evidence>
<name>A0A6J4L2F9_9ACTN</name>
<organism evidence="2">
    <name type="scientific">uncultured Frankineae bacterium</name>
    <dbReference type="NCBI Taxonomy" id="437475"/>
    <lineage>
        <taxon>Bacteria</taxon>
        <taxon>Bacillati</taxon>
        <taxon>Actinomycetota</taxon>
        <taxon>Actinomycetes</taxon>
        <taxon>Frankiales</taxon>
        <taxon>environmental samples</taxon>
    </lineage>
</organism>
<proteinExistence type="predicted"/>
<dbReference type="EMBL" id="CADCUE010000044">
    <property type="protein sequence ID" value="CAA9317548.1"/>
    <property type="molecule type" value="Genomic_DNA"/>
</dbReference>
<sequence length="47" mass="5193">MSSRAATRSRSSRLLAPPRAGRRGAWAYALRTTNPPPDRDVRSLDVV</sequence>
<feature type="region of interest" description="Disordered" evidence="1">
    <location>
        <begin position="1"/>
        <end position="47"/>
    </location>
</feature>
<gene>
    <name evidence="2" type="ORF">AVDCRST_MAG16-585</name>
</gene>
<reference evidence="2" key="1">
    <citation type="submission" date="2020-02" db="EMBL/GenBank/DDBJ databases">
        <authorList>
            <person name="Meier V. D."/>
        </authorList>
    </citation>
    <scope>NUCLEOTIDE SEQUENCE</scope>
    <source>
        <strain evidence="2">AVDCRST_MAG16</strain>
    </source>
</reference>